<proteinExistence type="predicted"/>
<dbReference type="InterPro" id="IPR027417">
    <property type="entry name" value="P-loop_NTPase"/>
</dbReference>
<sequence>MDGFSTAAGAIALFELLCKIGPAISQRYSDYKDAEPSVRAFVEEIKANMETLQELITFVEQRDQHSSPQGIQRLKALSPLLKENTAQRTLLEDLTKMLKWLNDQNAMNGRMMLKQKVMWSVKGKKKVEKLLPCLARHREQFILALSIQSCHIGNELGQIMQTLSDRQDTRDIAKHTAISGCVKAGAYSWLLEDPDFTAWRKSEAGGVLCLRSKPGNDTTALTYTVIEELAKAPKQPGQLVLYHYCDANDSKSLNADTFVRMLLVQLIHVDRSGIIAHILGKKRLERHTGLPDLDELFELLATAMQDLSSPPVIVVDRLDKCTTKETLGLYIEGLMERVPQTCLFLTSCEDVNLLNSQSQLRSIYMPDHTGDSSNNAVNCTKATTWKPPIGVYQVKLRFSQVTVSANICVSQRGNSSQKNFGQHRKHSSPLGASLNIDHMDDMRTSEILSVPLSCGDIGITLHPSAFFCVQLG</sequence>
<dbReference type="InterPro" id="IPR056884">
    <property type="entry name" value="NPHP3-like_N"/>
</dbReference>
<feature type="domain" description="Nephrocystin 3-like N-terminal" evidence="2">
    <location>
        <begin position="186"/>
        <end position="347"/>
    </location>
</feature>
<dbReference type="Gene3D" id="3.40.50.300">
    <property type="entry name" value="P-loop containing nucleotide triphosphate hydrolases"/>
    <property type="match status" value="1"/>
</dbReference>
<gene>
    <name evidence="3" type="ORF">GFSPODELE1_LOCUS134</name>
</gene>
<organism evidence="3 4">
    <name type="scientific">Somion occarium</name>
    <dbReference type="NCBI Taxonomy" id="3059160"/>
    <lineage>
        <taxon>Eukaryota</taxon>
        <taxon>Fungi</taxon>
        <taxon>Dikarya</taxon>
        <taxon>Basidiomycota</taxon>
        <taxon>Agaricomycotina</taxon>
        <taxon>Agaricomycetes</taxon>
        <taxon>Polyporales</taxon>
        <taxon>Cerrenaceae</taxon>
        <taxon>Somion</taxon>
    </lineage>
</organism>
<name>A0ABP1CHA3_9APHY</name>
<reference evidence="4" key="1">
    <citation type="submission" date="2024-04" db="EMBL/GenBank/DDBJ databases">
        <authorList>
            <person name="Shaw F."/>
            <person name="Minotto A."/>
        </authorList>
    </citation>
    <scope>NUCLEOTIDE SEQUENCE [LARGE SCALE GENOMIC DNA]</scope>
</reference>
<evidence type="ECO:0000313" key="4">
    <source>
        <dbReference type="Proteomes" id="UP001497453"/>
    </source>
</evidence>
<evidence type="ECO:0000313" key="3">
    <source>
        <dbReference type="EMBL" id="CAL1694057.1"/>
    </source>
</evidence>
<dbReference type="PANTHER" id="PTHR10039">
    <property type="entry name" value="AMELOGENIN"/>
    <property type="match status" value="1"/>
</dbReference>
<evidence type="ECO:0000259" key="2">
    <source>
        <dbReference type="Pfam" id="PF24883"/>
    </source>
</evidence>
<dbReference type="EMBL" id="OZ037944">
    <property type="protein sequence ID" value="CAL1694057.1"/>
    <property type="molecule type" value="Genomic_DNA"/>
</dbReference>
<dbReference type="Pfam" id="PF24883">
    <property type="entry name" value="NPHP3_N"/>
    <property type="match status" value="1"/>
</dbReference>
<keyword evidence="1" id="KW-0677">Repeat</keyword>
<protein>
    <recommendedName>
        <fullName evidence="2">Nephrocystin 3-like N-terminal domain-containing protein</fullName>
    </recommendedName>
</protein>
<dbReference type="Proteomes" id="UP001497453">
    <property type="component" value="Chromosome 1"/>
</dbReference>
<evidence type="ECO:0000256" key="1">
    <source>
        <dbReference type="ARBA" id="ARBA00022737"/>
    </source>
</evidence>
<accession>A0ABP1CHA3</accession>
<keyword evidence="4" id="KW-1185">Reference proteome</keyword>